<protein>
    <recommendedName>
        <fullName evidence="3">DUF5678 domain-containing protein</fullName>
    </recommendedName>
</protein>
<sequence>MSTLDREFQTYQRHLPQLLERHERQFVVIQGERVEHFGRSYEAALEWAYGKFGLDQPFFVKEVVSEQESVAHFTRDLGLCRT</sequence>
<dbReference type="RefSeq" id="WP_054019174.1">
    <property type="nucleotide sequence ID" value="NZ_BBYR01000013.1"/>
</dbReference>
<name>A0A0K8NXJ7_PISS1</name>
<dbReference type="OrthoDB" id="9204641at2"/>
<evidence type="ECO:0000313" key="1">
    <source>
        <dbReference type="EMBL" id="GAP35098.1"/>
    </source>
</evidence>
<gene>
    <name evidence="1" type="ORF">ISF6_0663</name>
</gene>
<accession>A0A0K8NXJ7</accession>
<comment type="caution">
    <text evidence="1">The sequence shown here is derived from an EMBL/GenBank/DDBJ whole genome shotgun (WGS) entry which is preliminary data.</text>
</comment>
<reference evidence="2" key="1">
    <citation type="submission" date="2015-07" db="EMBL/GenBank/DDBJ databases">
        <title>Discovery of a poly(ethylene terephthalate assimilation.</title>
        <authorList>
            <person name="Yoshida S."/>
            <person name="Hiraga K."/>
            <person name="Takehana T."/>
            <person name="Taniguchi I."/>
            <person name="Yamaji H."/>
            <person name="Maeda Y."/>
            <person name="Toyohara K."/>
            <person name="Miyamoto K."/>
            <person name="Kimura Y."/>
            <person name="Oda K."/>
        </authorList>
    </citation>
    <scope>NUCLEOTIDE SEQUENCE [LARGE SCALE GENOMIC DNA]</scope>
    <source>
        <strain evidence="2">NBRC 110686 / TISTR 2288 / 201-F6</strain>
    </source>
</reference>
<dbReference type="EMBL" id="BBYR01000013">
    <property type="protein sequence ID" value="GAP35098.1"/>
    <property type="molecule type" value="Genomic_DNA"/>
</dbReference>
<organism evidence="1 2">
    <name type="scientific">Piscinibacter sakaiensis</name>
    <name type="common">Ideonella sakaiensis</name>
    <dbReference type="NCBI Taxonomy" id="1547922"/>
    <lineage>
        <taxon>Bacteria</taxon>
        <taxon>Pseudomonadati</taxon>
        <taxon>Pseudomonadota</taxon>
        <taxon>Betaproteobacteria</taxon>
        <taxon>Burkholderiales</taxon>
        <taxon>Sphaerotilaceae</taxon>
        <taxon>Piscinibacter</taxon>
    </lineage>
</organism>
<proteinExistence type="predicted"/>
<evidence type="ECO:0000313" key="2">
    <source>
        <dbReference type="Proteomes" id="UP000037660"/>
    </source>
</evidence>
<evidence type="ECO:0008006" key="3">
    <source>
        <dbReference type="Google" id="ProtNLM"/>
    </source>
</evidence>
<dbReference type="AlphaFoldDB" id="A0A0K8NXJ7"/>
<dbReference type="Proteomes" id="UP000037660">
    <property type="component" value="Unassembled WGS sequence"/>
</dbReference>
<keyword evidence="2" id="KW-1185">Reference proteome</keyword>
<reference evidence="1 2" key="2">
    <citation type="journal article" date="2016" name="Science">
        <title>A bacterium that degrades and assimilates poly(ethylene terephthalate).</title>
        <authorList>
            <person name="Yoshida S."/>
            <person name="Hiraga K."/>
            <person name="Takehana T."/>
            <person name="Taniguchi I."/>
            <person name="Yamaji H."/>
            <person name="Maeda Y."/>
            <person name="Toyohara K."/>
            <person name="Miyamoto K."/>
            <person name="Kimura Y."/>
            <person name="Oda K."/>
        </authorList>
    </citation>
    <scope>NUCLEOTIDE SEQUENCE [LARGE SCALE GENOMIC DNA]</scope>
    <source>
        <strain evidence="2">NBRC 110686 / TISTR 2288 / 201-F6</strain>
    </source>
</reference>